<feature type="compositionally biased region" description="Basic and acidic residues" evidence="1">
    <location>
        <begin position="1"/>
        <end position="36"/>
    </location>
</feature>
<feature type="compositionally biased region" description="Low complexity" evidence="1">
    <location>
        <begin position="102"/>
        <end position="111"/>
    </location>
</feature>
<feature type="non-terminal residue" evidence="2">
    <location>
        <position position="1"/>
    </location>
</feature>
<evidence type="ECO:0000256" key="1">
    <source>
        <dbReference type="SAM" id="MobiDB-lite"/>
    </source>
</evidence>
<organism evidence="2">
    <name type="scientific">uncultured Acetobacteraceae bacterium</name>
    <dbReference type="NCBI Taxonomy" id="169975"/>
    <lineage>
        <taxon>Bacteria</taxon>
        <taxon>Pseudomonadati</taxon>
        <taxon>Pseudomonadota</taxon>
        <taxon>Alphaproteobacteria</taxon>
        <taxon>Acetobacterales</taxon>
        <taxon>Acetobacteraceae</taxon>
        <taxon>environmental samples</taxon>
    </lineage>
</organism>
<reference evidence="2" key="1">
    <citation type="submission" date="2020-02" db="EMBL/GenBank/DDBJ databases">
        <authorList>
            <person name="Meier V. D."/>
        </authorList>
    </citation>
    <scope>NUCLEOTIDE SEQUENCE</scope>
    <source>
        <strain evidence="2">AVDCRST_MAG08</strain>
    </source>
</reference>
<feature type="region of interest" description="Disordered" evidence="1">
    <location>
        <begin position="167"/>
        <end position="203"/>
    </location>
</feature>
<gene>
    <name evidence="2" type="ORF">AVDCRST_MAG08-4003</name>
</gene>
<protein>
    <submittedName>
        <fullName evidence="2">Uncharacterized protein</fullName>
    </submittedName>
</protein>
<dbReference type="AlphaFoldDB" id="A0A6J4JNT8"/>
<evidence type="ECO:0000313" key="2">
    <source>
        <dbReference type="EMBL" id="CAA9283360.1"/>
    </source>
</evidence>
<sequence length="203" mass="21783">EFRNLDRLHPRRGRDAGDTGADHPAGDRPIARREPAQRAAAGGRGRARRPLRHDPVLGRARCAPGYLGHGVLRPEVGGRSLSDLARRAAVARARRGRRGGAADRAAGVAAGLRRHRAQPERHRLLRRVRAAVPQPGPALPSPGRAAGGDLRGFGRVERGVLRAARRAGLRRGRTAGGEALAEPGGRVRLGRRRPRHHGDAQSL</sequence>
<feature type="region of interest" description="Disordered" evidence="1">
    <location>
        <begin position="1"/>
        <end position="74"/>
    </location>
</feature>
<name>A0A6J4JNT8_9PROT</name>
<feature type="non-terminal residue" evidence="2">
    <location>
        <position position="203"/>
    </location>
</feature>
<accession>A0A6J4JNT8</accession>
<feature type="compositionally biased region" description="Low complexity" evidence="1">
    <location>
        <begin position="176"/>
        <end position="186"/>
    </location>
</feature>
<proteinExistence type="predicted"/>
<dbReference type="EMBL" id="CADCTG010000306">
    <property type="protein sequence ID" value="CAA9283360.1"/>
    <property type="molecule type" value="Genomic_DNA"/>
</dbReference>
<feature type="region of interest" description="Disordered" evidence="1">
    <location>
        <begin position="95"/>
        <end position="117"/>
    </location>
</feature>